<feature type="transmembrane region" description="Helical" evidence="1">
    <location>
        <begin position="147"/>
        <end position="167"/>
    </location>
</feature>
<dbReference type="AlphaFoldDB" id="A0A366EDS9"/>
<dbReference type="OrthoDB" id="9804829at2"/>
<name>A0A366EDS9_9BACI</name>
<dbReference type="Pfam" id="PF22564">
    <property type="entry name" value="HAAS"/>
    <property type="match status" value="1"/>
</dbReference>
<keyword evidence="1" id="KW-1133">Transmembrane helix</keyword>
<gene>
    <name evidence="2" type="ORF">DES48_102236</name>
</gene>
<evidence type="ECO:0000313" key="3">
    <source>
        <dbReference type="Proteomes" id="UP000252254"/>
    </source>
</evidence>
<dbReference type="RefSeq" id="WP_113867218.1">
    <property type="nucleotide sequence ID" value="NZ_BAABQN010000002.1"/>
</dbReference>
<evidence type="ECO:0000256" key="1">
    <source>
        <dbReference type="SAM" id="Phobius"/>
    </source>
</evidence>
<dbReference type="STRING" id="200904.GCA_900168775_00509"/>
<comment type="caution">
    <text evidence="2">The sequence shown here is derived from an EMBL/GenBank/DDBJ whole genome shotgun (WGS) entry which is preliminary data.</text>
</comment>
<dbReference type="EMBL" id="QNRI01000002">
    <property type="protein sequence ID" value="RBP00473.1"/>
    <property type="molecule type" value="Genomic_DNA"/>
</dbReference>
<reference evidence="2 3" key="1">
    <citation type="submission" date="2018-06" db="EMBL/GenBank/DDBJ databases">
        <title>Genomic Encyclopedia of Type Strains, Phase IV (KMG-IV): sequencing the most valuable type-strain genomes for metagenomic binning, comparative biology and taxonomic classification.</title>
        <authorList>
            <person name="Goeker M."/>
        </authorList>
    </citation>
    <scope>NUCLEOTIDE SEQUENCE [LARGE SCALE GENOMIC DNA]</scope>
    <source>
        <strain evidence="2 3">DSM 15140</strain>
    </source>
</reference>
<feature type="transmembrane region" description="Helical" evidence="1">
    <location>
        <begin position="90"/>
        <end position="115"/>
    </location>
</feature>
<sequence>MDKRTFMRELTYHLRELPNEERTAILQDYEDHFKIAEIEGKDEQSLILELGTPRRIAEERLTAYQFTQKDSKQSTPKQLPKKSNHPIHSLLLAFILIIFNVVIVLAPAAAVFGIWLSGWGVALGFSLAPIAWIISFFYRTINIIPEFFVILTITSLGVLLGIGMIYVTKALFVALKAYLKWNVNLIRG</sequence>
<keyword evidence="3" id="KW-1185">Reference proteome</keyword>
<dbReference type="Proteomes" id="UP000252254">
    <property type="component" value="Unassembled WGS sequence"/>
</dbReference>
<feature type="transmembrane region" description="Helical" evidence="1">
    <location>
        <begin position="121"/>
        <end position="138"/>
    </location>
</feature>
<accession>A0A366EDS9</accession>
<protein>
    <submittedName>
        <fullName evidence="2">Putative membrane protein</fullName>
    </submittedName>
</protein>
<keyword evidence="1" id="KW-0472">Membrane</keyword>
<organism evidence="2 3">
    <name type="scientific">Paraliobacillus ryukyuensis</name>
    <dbReference type="NCBI Taxonomy" id="200904"/>
    <lineage>
        <taxon>Bacteria</taxon>
        <taxon>Bacillati</taxon>
        <taxon>Bacillota</taxon>
        <taxon>Bacilli</taxon>
        <taxon>Bacillales</taxon>
        <taxon>Bacillaceae</taxon>
        <taxon>Paraliobacillus</taxon>
    </lineage>
</organism>
<evidence type="ECO:0000313" key="2">
    <source>
        <dbReference type="EMBL" id="RBP00473.1"/>
    </source>
</evidence>
<proteinExistence type="predicted"/>
<keyword evidence="1" id="KW-0812">Transmembrane</keyword>